<dbReference type="InterPro" id="IPR027417">
    <property type="entry name" value="P-loop_NTPase"/>
</dbReference>
<protein>
    <submittedName>
        <fullName evidence="1">RASL10B</fullName>
    </submittedName>
</protein>
<dbReference type="GO" id="GO:0005525">
    <property type="term" value="F:GTP binding"/>
    <property type="evidence" value="ECO:0007669"/>
    <property type="project" value="InterPro"/>
</dbReference>
<dbReference type="AlphaFoldDB" id="A0A7R8CLM3"/>
<dbReference type="InterPro" id="IPR001806">
    <property type="entry name" value="Small_GTPase"/>
</dbReference>
<sequence>MHHLLGSAPHLPMSLADSSDAPKDRDLFNKVRNMKQILSRIISQPSIRVQTSLDVLKRAKLPLEKVNPNINDPLQKGWSSTNLGKDLRVSNPSDIHTPASKAFLNGVTNMEDPTYSPDGSNLVKLVLLGSPGVGKTSIIQVEKIQFVWGTFEPAYLPTERKETYYPSVILNDHNYELKIVDIPDLPFFPVNSFYNLSDLQRKKIELRIDSL</sequence>
<dbReference type="OrthoDB" id="299781at2759"/>
<dbReference type="Proteomes" id="UP000675881">
    <property type="component" value="Chromosome 14"/>
</dbReference>
<dbReference type="Pfam" id="PF00071">
    <property type="entry name" value="Ras"/>
    <property type="match status" value="1"/>
</dbReference>
<name>A0A7R8CLM3_LEPSM</name>
<dbReference type="GO" id="GO:0003924">
    <property type="term" value="F:GTPase activity"/>
    <property type="evidence" value="ECO:0007669"/>
    <property type="project" value="InterPro"/>
</dbReference>
<evidence type="ECO:0000313" key="1">
    <source>
        <dbReference type="EMBL" id="CAF2854971.1"/>
    </source>
</evidence>
<keyword evidence="2" id="KW-1185">Reference proteome</keyword>
<reference evidence="1" key="1">
    <citation type="submission" date="2021-02" db="EMBL/GenBank/DDBJ databases">
        <authorList>
            <person name="Bekaert M."/>
        </authorList>
    </citation>
    <scope>NUCLEOTIDE SEQUENCE</scope>
    <source>
        <strain evidence="1">IoA-00</strain>
    </source>
</reference>
<dbReference type="Gene3D" id="3.40.50.300">
    <property type="entry name" value="P-loop containing nucleotide triphosphate hydrolases"/>
    <property type="match status" value="1"/>
</dbReference>
<dbReference type="PANTHER" id="PTHR46350">
    <property type="entry name" value="RAS LIKE FAMILY 10 MEMBER B-RELATED"/>
    <property type="match status" value="1"/>
</dbReference>
<dbReference type="InterPro" id="IPR052661">
    <property type="entry name" value="Ras-like_GTPase_Reg"/>
</dbReference>
<dbReference type="EMBL" id="HG994593">
    <property type="protein sequence ID" value="CAF2854971.1"/>
    <property type="molecule type" value="Genomic_DNA"/>
</dbReference>
<evidence type="ECO:0000313" key="2">
    <source>
        <dbReference type="Proteomes" id="UP000675881"/>
    </source>
</evidence>
<proteinExistence type="predicted"/>
<dbReference type="PANTHER" id="PTHR46350:SF2">
    <property type="entry name" value="RAS LIKE FAMILY 10 MEMBER B"/>
    <property type="match status" value="1"/>
</dbReference>
<organism evidence="1 2">
    <name type="scientific">Lepeophtheirus salmonis</name>
    <name type="common">Salmon louse</name>
    <name type="synonym">Caligus salmonis</name>
    <dbReference type="NCBI Taxonomy" id="72036"/>
    <lineage>
        <taxon>Eukaryota</taxon>
        <taxon>Metazoa</taxon>
        <taxon>Ecdysozoa</taxon>
        <taxon>Arthropoda</taxon>
        <taxon>Crustacea</taxon>
        <taxon>Multicrustacea</taxon>
        <taxon>Hexanauplia</taxon>
        <taxon>Copepoda</taxon>
        <taxon>Siphonostomatoida</taxon>
        <taxon>Caligidae</taxon>
        <taxon>Lepeophtheirus</taxon>
    </lineage>
</organism>
<dbReference type="SUPFAM" id="SSF52540">
    <property type="entry name" value="P-loop containing nucleoside triphosphate hydrolases"/>
    <property type="match status" value="1"/>
</dbReference>
<accession>A0A7R8CLM3</accession>
<gene>
    <name evidence="1" type="ORF">LSAA_4752</name>
</gene>